<reference evidence="1 2" key="1">
    <citation type="journal article" date="2018" name="Sci. Rep.">
        <title>Genomic signatures of local adaptation to the degree of environmental predictability in rotifers.</title>
        <authorList>
            <person name="Franch-Gras L."/>
            <person name="Hahn C."/>
            <person name="Garcia-Roger E.M."/>
            <person name="Carmona M.J."/>
            <person name="Serra M."/>
            <person name="Gomez A."/>
        </authorList>
    </citation>
    <scope>NUCLEOTIDE SEQUENCE [LARGE SCALE GENOMIC DNA]</scope>
    <source>
        <strain evidence="1">HYR1</strain>
    </source>
</reference>
<name>A0A3M7Q3D7_BRAPC</name>
<accession>A0A3M7Q3D7</accession>
<evidence type="ECO:0000313" key="2">
    <source>
        <dbReference type="Proteomes" id="UP000276133"/>
    </source>
</evidence>
<dbReference type="AlphaFoldDB" id="A0A3M7Q3D7"/>
<dbReference type="Proteomes" id="UP000276133">
    <property type="component" value="Unassembled WGS sequence"/>
</dbReference>
<keyword evidence="2" id="KW-1185">Reference proteome</keyword>
<gene>
    <name evidence="1" type="ORF">BpHYR1_007279</name>
</gene>
<sequence>MFCLTHSRCIKLAVVWKQLIEIDKNLIEKNVVYFLFLKIREHFAKGLVFNRVRVFLVNPCPVQRKLLFTQRLTTYSIQRQLTCEHGNKDYHDYHDNHHPNSAEYSH</sequence>
<proteinExistence type="predicted"/>
<protein>
    <submittedName>
        <fullName evidence="1">Uncharacterized protein</fullName>
    </submittedName>
</protein>
<evidence type="ECO:0000313" key="1">
    <source>
        <dbReference type="EMBL" id="RNA05702.1"/>
    </source>
</evidence>
<organism evidence="1 2">
    <name type="scientific">Brachionus plicatilis</name>
    <name type="common">Marine rotifer</name>
    <name type="synonym">Brachionus muelleri</name>
    <dbReference type="NCBI Taxonomy" id="10195"/>
    <lineage>
        <taxon>Eukaryota</taxon>
        <taxon>Metazoa</taxon>
        <taxon>Spiralia</taxon>
        <taxon>Gnathifera</taxon>
        <taxon>Rotifera</taxon>
        <taxon>Eurotatoria</taxon>
        <taxon>Monogononta</taxon>
        <taxon>Pseudotrocha</taxon>
        <taxon>Ploima</taxon>
        <taxon>Brachionidae</taxon>
        <taxon>Brachionus</taxon>
    </lineage>
</organism>
<comment type="caution">
    <text evidence="1">The sequence shown here is derived from an EMBL/GenBank/DDBJ whole genome shotgun (WGS) entry which is preliminary data.</text>
</comment>
<dbReference type="EMBL" id="REGN01007627">
    <property type="protein sequence ID" value="RNA05702.1"/>
    <property type="molecule type" value="Genomic_DNA"/>
</dbReference>